<feature type="transmembrane region" description="Helical" evidence="9">
    <location>
        <begin position="146"/>
        <end position="165"/>
    </location>
</feature>
<accession>A0ABQ7H3E1</accession>
<dbReference type="PANTHER" id="PTHR21230">
    <property type="entry name" value="VESICLE TRANSPORT V-SNARE PROTEIN VTI1-RELATED"/>
    <property type="match status" value="1"/>
</dbReference>
<keyword evidence="6 9" id="KW-1133">Transmembrane helix</keyword>
<evidence type="ECO:0000313" key="12">
    <source>
        <dbReference type="Proteomes" id="UP000815325"/>
    </source>
</evidence>
<comment type="subcellular location">
    <subcellularLocation>
        <location evidence="1">Membrane</location>
        <topology evidence="1">Single-pass type IV membrane protein</topology>
    </subcellularLocation>
</comment>
<evidence type="ECO:0000256" key="4">
    <source>
        <dbReference type="ARBA" id="ARBA00022692"/>
    </source>
</evidence>
<evidence type="ECO:0000313" key="11">
    <source>
        <dbReference type="EMBL" id="KAF5841340.1"/>
    </source>
</evidence>
<protein>
    <submittedName>
        <fullName evidence="11">Qb-snare protein, VTI1-family</fullName>
    </submittedName>
</protein>
<evidence type="ECO:0000256" key="9">
    <source>
        <dbReference type="SAM" id="Phobius"/>
    </source>
</evidence>
<sequence>MEAPSALFQQYEADYCQKSTSVSKKLPTLEGLAGEARRKRVHEVEVELKSAEDVGLAGDYYSTSAGQRERMLSSTQRLEKSSEHLHHGREQLVQTEELGASILRDLHGQRETIMHSKSTLQGTDDSITKARKILSSMSRRMIQNKVIMAGVILFLLLGIILMIYAKLH</sequence>
<keyword evidence="4 9" id="KW-0812">Transmembrane</keyword>
<dbReference type="Pfam" id="PF12352">
    <property type="entry name" value="V-SNARE_C"/>
    <property type="match status" value="1"/>
</dbReference>
<dbReference type="Gene3D" id="1.20.58.400">
    <property type="entry name" value="t-snare proteins"/>
    <property type="match status" value="1"/>
</dbReference>
<evidence type="ECO:0000256" key="7">
    <source>
        <dbReference type="ARBA" id="ARBA00023054"/>
    </source>
</evidence>
<keyword evidence="7" id="KW-0175">Coiled coil</keyword>
<dbReference type="EMBL" id="MU069488">
    <property type="protein sequence ID" value="KAF5841340.1"/>
    <property type="molecule type" value="Genomic_DNA"/>
</dbReference>
<name>A0ABQ7H3E1_DUNSA</name>
<dbReference type="Gene3D" id="1.20.5.110">
    <property type="match status" value="1"/>
</dbReference>
<dbReference type="PANTHER" id="PTHR21230:SF26">
    <property type="entry name" value="VESICLE TRANSPORT THROUGH INTERACTION WITH T-SNARES HOMOLOG 1A"/>
    <property type="match status" value="1"/>
</dbReference>
<keyword evidence="8 9" id="KW-0472">Membrane</keyword>
<evidence type="ECO:0000256" key="3">
    <source>
        <dbReference type="ARBA" id="ARBA00022448"/>
    </source>
</evidence>
<comment type="caution">
    <text evidence="11">The sequence shown here is derived from an EMBL/GenBank/DDBJ whole genome shotgun (WGS) entry which is preliminary data.</text>
</comment>
<organism evidence="11 12">
    <name type="scientific">Dunaliella salina</name>
    <name type="common">Green alga</name>
    <name type="synonym">Protococcus salinus</name>
    <dbReference type="NCBI Taxonomy" id="3046"/>
    <lineage>
        <taxon>Eukaryota</taxon>
        <taxon>Viridiplantae</taxon>
        <taxon>Chlorophyta</taxon>
        <taxon>core chlorophytes</taxon>
        <taxon>Chlorophyceae</taxon>
        <taxon>CS clade</taxon>
        <taxon>Chlamydomonadales</taxon>
        <taxon>Dunaliellaceae</taxon>
        <taxon>Dunaliella</taxon>
    </lineage>
</organism>
<dbReference type="InterPro" id="IPR007705">
    <property type="entry name" value="Vesicle_trsprt_v-SNARE_N"/>
</dbReference>
<dbReference type="InterPro" id="IPR038407">
    <property type="entry name" value="v-SNARE_N_sf"/>
</dbReference>
<evidence type="ECO:0000256" key="1">
    <source>
        <dbReference type="ARBA" id="ARBA00004211"/>
    </source>
</evidence>
<evidence type="ECO:0000256" key="5">
    <source>
        <dbReference type="ARBA" id="ARBA00022927"/>
    </source>
</evidence>
<keyword evidence="3" id="KW-0813">Transport</keyword>
<evidence type="ECO:0000256" key="8">
    <source>
        <dbReference type="ARBA" id="ARBA00023136"/>
    </source>
</evidence>
<gene>
    <name evidence="11" type="ORF">DUNSADRAFT_13416</name>
</gene>
<comment type="similarity">
    <text evidence="2">Belongs to the VTI1 family.</text>
</comment>
<dbReference type="SUPFAM" id="SSF58038">
    <property type="entry name" value="SNARE fusion complex"/>
    <property type="match status" value="1"/>
</dbReference>
<dbReference type="InterPro" id="IPR010989">
    <property type="entry name" value="SNARE"/>
</dbReference>
<evidence type="ECO:0000256" key="2">
    <source>
        <dbReference type="ARBA" id="ARBA00006108"/>
    </source>
</evidence>
<dbReference type="Pfam" id="PF05008">
    <property type="entry name" value="V-SNARE"/>
    <property type="match status" value="1"/>
</dbReference>
<keyword evidence="5" id="KW-0653">Protein transport</keyword>
<dbReference type="Proteomes" id="UP000815325">
    <property type="component" value="Unassembled WGS sequence"/>
</dbReference>
<feature type="domain" description="Vesicle transport v-SNARE N-terminal" evidence="10">
    <location>
        <begin position="5"/>
        <end position="54"/>
    </location>
</feature>
<evidence type="ECO:0000259" key="10">
    <source>
        <dbReference type="Pfam" id="PF05008"/>
    </source>
</evidence>
<proteinExistence type="inferred from homology"/>
<keyword evidence="12" id="KW-1185">Reference proteome</keyword>
<reference evidence="11" key="1">
    <citation type="submission" date="2017-08" db="EMBL/GenBank/DDBJ databases">
        <authorList>
            <person name="Polle J.E."/>
            <person name="Barry K."/>
            <person name="Cushman J."/>
            <person name="Schmutz J."/>
            <person name="Tran D."/>
            <person name="Hathwaick L.T."/>
            <person name="Yim W.C."/>
            <person name="Jenkins J."/>
            <person name="Mckie-Krisberg Z.M."/>
            <person name="Prochnik S."/>
            <person name="Lindquist E."/>
            <person name="Dockter R.B."/>
            <person name="Adam C."/>
            <person name="Molina H."/>
            <person name="Bunkerborg J."/>
            <person name="Jin E."/>
            <person name="Buchheim M."/>
            <person name="Magnuson J."/>
        </authorList>
    </citation>
    <scope>NUCLEOTIDE SEQUENCE</scope>
    <source>
        <strain evidence="11">CCAP 19/18</strain>
    </source>
</reference>
<dbReference type="CDD" id="cd15862">
    <property type="entry name" value="SNARE_Vti1"/>
    <property type="match status" value="1"/>
</dbReference>
<dbReference type="SUPFAM" id="SSF47661">
    <property type="entry name" value="t-snare proteins"/>
    <property type="match status" value="1"/>
</dbReference>
<evidence type="ECO:0000256" key="6">
    <source>
        <dbReference type="ARBA" id="ARBA00022989"/>
    </source>
</evidence>